<comment type="function">
    <text evidence="5">Converts proline to delta-1-pyrroline-5-carboxylate.</text>
</comment>
<dbReference type="PANTHER" id="PTHR13914">
    <property type="entry name" value="PROLINE OXIDASE"/>
    <property type="match status" value="1"/>
</dbReference>
<feature type="domain" description="Proline dehydrogenase" evidence="6">
    <location>
        <begin position="10"/>
        <end position="69"/>
    </location>
</feature>
<dbReference type="InterPro" id="IPR015659">
    <property type="entry name" value="Proline_oxidase"/>
</dbReference>
<keyword evidence="5" id="KW-0274">FAD</keyword>
<proteinExistence type="inferred from homology"/>
<dbReference type="Pfam" id="PF01619">
    <property type="entry name" value="Pro_dh"/>
    <property type="match status" value="1"/>
</dbReference>
<evidence type="ECO:0000256" key="4">
    <source>
        <dbReference type="ARBA" id="ARBA00023062"/>
    </source>
</evidence>
<keyword evidence="5" id="KW-0285">Flavoprotein</keyword>
<gene>
    <name evidence="7" type="ORF">X801_06715</name>
</gene>
<dbReference type="Gene3D" id="3.20.20.220">
    <property type="match status" value="1"/>
</dbReference>
<keyword evidence="8" id="KW-1185">Reference proteome</keyword>
<organism evidence="7 8">
    <name type="scientific">Opisthorchis viverrini</name>
    <name type="common">Southeast Asian liver fluke</name>
    <dbReference type="NCBI Taxonomy" id="6198"/>
    <lineage>
        <taxon>Eukaryota</taxon>
        <taxon>Metazoa</taxon>
        <taxon>Spiralia</taxon>
        <taxon>Lophotrochozoa</taxon>
        <taxon>Platyhelminthes</taxon>
        <taxon>Trematoda</taxon>
        <taxon>Digenea</taxon>
        <taxon>Opisthorchiida</taxon>
        <taxon>Opisthorchiata</taxon>
        <taxon>Opisthorchiidae</taxon>
        <taxon>Opisthorchis</taxon>
    </lineage>
</organism>
<evidence type="ECO:0000256" key="2">
    <source>
        <dbReference type="ARBA" id="ARBA00005869"/>
    </source>
</evidence>
<protein>
    <recommendedName>
        <fullName evidence="5">Proline dehydrogenase</fullName>
        <ecNumber evidence="5">1.5.5.2</ecNumber>
    </recommendedName>
</protein>
<evidence type="ECO:0000313" key="7">
    <source>
        <dbReference type="EMBL" id="OON17446.1"/>
    </source>
</evidence>
<evidence type="ECO:0000259" key="6">
    <source>
        <dbReference type="Pfam" id="PF01619"/>
    </source>
</evidence>
<evidence type="ECO:0000313" key="8">
    <source>
        <dbReference type="Proteomes" id="UP000243686"/>
    </source>
</evidence>
<accession>A0A1S8WSK3</accession>
<dbReference type="EC" id="1.5.5.2" evidence="5"/>
<comment type="pathway">
    <text evidence="1">Amino-acid degradation; L-proline degradation into L-glutamate; L-glutamate from L-proline: step 1/2.</text>
</comment>
<dbReference type="InterPro" id="IPR029041">
    <property type="entry name" value="FAD-linked_oxidoreductase-like"/>
</dbReference>
<dbReference type="SUPFAM" id="SSF51730">
    <property type="entry name" value="FAD-linked oxidoreductase"/>
    <property type="match status" value="1"/>
</dbReference>
<dbReference type="Proteomes" id="UP000243686">
    <property type="component" value="Unassembled WGS sequence"/>
</dbReference>
<keyword evidence="3 5" id="KW-0560">Oxidoreductase</keyword>
<comment type="similarity">
    <text evidence="2 5">Belongs to the proline oxidase family.</text>
</comment>
<dbReference type="GO" id="GO:0004657">
    <property type="term" value="F:proline dehydrogenase activity"/>
    <property type="evidence" value="ECO:0007669"/>
    <property type="project" value="UniProtKB-EC"/>
</dbReference>
<dbReference type="PANTHER" id="PTHR13914:SF0">
    <property type="entry name" value="PROLINE DEHYDROGENASE 1, MITOCHONDRIAL"/>
    <property type="match status" value="1"/>
</dbReference>
<comment type="catalytic activity">
    <reaction evidence="5">
        <text>L-proline + a quinone = (S)-1-pyrroline-5-carboxylate + a quinol + H(+)</text>
        <dbReference type="Rhea" id="RHEA:23784"/>
        <dbReference type="ChEBI" id="CHEBI:15378"/>
        <dbReference type="ChEBI" id="CHEBI:17388"/>
        <dbReference type="ChEBI" id="CHEBI:24646"/>
        <dbReference type="ChEBI" id="CHEBI:60039"/>
        <dbReference type="ChEBI" id="CHEBI:132124"/>
        <dbReference type="EC" id="1.5.5.2"/>
    </reaction>
</comment>
<evidence type="ECO:0000256" key="1">
    <source>
        <dbReference type="ARBA" id="ARBA00004739"/>
    </source>
</evidence>
<dbReference type="InterPro" id="IPR002872">
    <property type="entry name" value="Proline_DH_dom"/>
</dbReference>
<dbReference type="GO" id="GO:0005739">
    <property type="term" value="C:mitochondrion"/>
    <property type="evidence" value="ECO:0007669"/>
    <property type="project" value="TreeGrafter"/>
</dbReference>
<evidence type="ECO:0000256" key="3">
    <source>
        <dbReference type="ARBA" id="ARBA00023002"/>
    </source>
</evidence>
<name>A0A1S8WSK3_OPIVI</name>
<dbReference type="GO" id="GO:0010133">
    <property type="term" value="P:L-proline catabolic process to L-glutamate"/>
    <property type="evidence" value="ECO:0007669"/>
    <property type="project" value="TreeGrafter"/>
</dbReference>
<dbReference type="EMBL" id="KV895355">
    <property type="protein sequence ID" value="OON17446.1"/>
    <property type="molecule type" value="Genomic_DNA"/>
</dbReference>
<keyword evidence="4 5" id="KW-0642">Proline metabolism</keyword>
<dbReference type="GO" id="GO:0071949">
    <property type="term" value="F:FAD binding"/>
    <property type="evidence" value="ECO:0007669"/>
    <property type="project" value="TreeGrafter"/>
</dbReference>
<evidence type="ECO:0000256" key="5">
    <source>
        <dbReference type="RuleBase" id="RU364054"/>
    </source>
</evidence>
<dbReference type="AlphaFoldDB" id="A0A1S8WSK3"/>
<reference evidence="7 8" key="1">
    <citation type="submission" date="2015-03" db="EMBL/GenBank/DDBJ databases">
        <title>Draft genome of the nematode, Opisthorchis viverrini.</title>
        <authorList>
            <person name="Mitreva M."/>
        </authorList>
    </citation>
    <scope>NUCLEOTIDE SEQUENCE [LARGE SCALE GENOMIC DNA]</scope>
    <source>
        <strain evidence="7">Khon Kaen</strain>
    </source>
</reference>
<comment type="cofactor">
    <cofactor evidence="5">
        <name>FAD</name>
        <dbReference type="ChEBI" id="CHEBI:57692"/>
    </cofactor>
</comment>
<sequence length="94" mass="10962">MTVGNVPDHHVHNPNFEIRQDRGVCETQVVGHTSQRGYSVYKYVPYGPIEDVLPYLSRRALENGSMLSKAKLERQTMWSELKRRLKQGKLFYKP</sequence>